<dbReference type="InterPro" id="IPR020846">
    <property type="entry name" value="MFS_dom"/>
</dbReference>
<dbReference type="Gene3D" id="1.20.1250.20">
    <property type="entry name" value="MFS general substrate transporter like domains"/>
    <property type="match status" value="1"/>
</dbReference>
<accession>A0A1Y2AVD8</accession>
<dbReference type="Proteomes" id="UP000193920">
    <property type="component" value="Unassembled WGS sequence"/>
</dbReference>
<organism evidence="10 11">
    <name type="scientific">Neocallimastix californiae</name>
    <dbReference type="NCBI Taxonomy" id="1754190"/>
    <lineage>
        <taxon>Eukaryota</taxon>
        <taxon>Fungi</taxon>
        <taxon>Fungi incertae sedis</taxon>
        <taxon>Chytridiomycota</taxon>
        <taxon>Chytridiomycota incertae sedis</taxon>
        <taxon>Neocallimastigomycetes</taxon>
        <taxon>Neocallimastigales</taxon>
        <taxon>Neocallimastigaceae</taxon>
        <taxon>Neocallimastix</taxon>
    </lineage>
</organism>
<feature type="transmembrane region" description="Helical" evidence="8">
    <location>
        <begin position="423"/>
        <end position="442"/>
    </location>
</feature>
<dbReference type="AlphaFoldDB" id="A0A1Y2AVD8"/>
<gene>
    <name evidence="10" type="ORF">LY90DRAFT_461498</name>
</gene>
<feature type="transmembrane region" description="Helical" evidence="8">
    <location>
        <begin position="317"/>
        <end position="336"/>
    </location>
</feature>
<proteinExistence type="inferred from homology"/>
<dbReference type="STRING" id="1754190.A0A1Y2AVD8"/>
<feature type="transmembrane region" description="Helical" evidence="8">
    <location>
        <begin position="71"/>
        <end position="90"/>
    </location>
</feature>
<evidence type="ECO:0000256" key="5">
    <source>
        <dbReference type="ARBA" id="ARBA00022989"/>
    </source>
</evidence>
<evidence type="ECO:0000313" key="11">
    <source>
        <dbReference type="Proteomes" id="UP000193920"/>
    </source>
</evidence>
<feature type="transmembrane region" description="Helical" evidence="8">
    <location>
        <begin position="12"/>
        <end position="37"/>
    </location>
</feature>
<dbReference type="InterPro" id="IPR050360">
    <property type="entry name" value="MFS_Sugar_Transporters"/>
</dbReference>
<evidence type="ECO:0000256" key="7">
    <source>
        <dbReference type="RuleBase" id="RU003346"/>
    </source>
</evidence>
<feature type="transmembrane region" description="Helical" evidence="8">
    <location>
        <begin position="158"/>
        <end position="183"/>
    </location>
</feature>
<feature type="transmembrane region" description="Helical" evidence="8">
    <location>
        <begin position="448"/>
        <end position="466"/>
    </location>
</feature>
<comment type="caution">
    <text evidence="10">The sequence shown here is derived from an EMBL/GenBank/DDBJ whole genome shotgun (WGS) entry which is preliminary data.</text>
</comment>
<dbReference type="Pfam" id="PF00083">
    <property type="entry name" value="Sugar_tr"/>
    <property type="match status" value="1"/>
</dbReference>
<protein>
    <submittedName>
        <fullName evidence="10">General substrate transporter</fullName>
    </submittedName>
</protein>
<dbReference type="PROSITE" id="PS00217">
    <property type="entry name" value="SUGAR_TRANSPORT_2"/>
    <property type="match status" value="1"/>
</dbReference>
<evidence type="ECO:0000256" key="4">
    <source>
        <dbReference type="ARBA" id="ARBA00022692"/>
    </source>
</evidence>
<dbReference type="EMBL" id="MCOG01000204">
    <property type="protein sequence ID" value="ORY26187.1"/>
    <property type="molecule type" value="Genomic_DNA"/>
</dbReference>
<evidence type="ECO:0000256" key="3">
    <source>
        <dbReference type="ARBA" id="ARBA00022448"/>
    </source>
</evidence>
<feature type="transmembrane region" description="Helical" evidence="8">
    <location>
        <begin position="348"/>
        <end position="366"/>
    </location>
</feature>
<dbReference type="InterPro" id="IPR036259">
    <property type="entry name" value="MFS_trans_sf"/>
</dbReference>
<keyword evidence="5 8" id="KW-1133">Transmembrane helix</keyword>
<dbReference type="InterPro" id="IPR005829">
    <property type="entry name" value="Sugar_transporter_CS"/>
</dbReference>
<evidence type="ECO:0000256" key="2">
    <source>
        <dbReference type="ARBA" id="ARBA00010992"/>
    </source>
</evidence>
<sequence length="507" mass="57379">MVKKTDFITKRLLFFVGIASVASLIYGWEVGMLNIIFSMRASFGKVFGLYEFNPRAKTFLESKDKELREMIITPTFTIGGIAGSIIVYFIMDRLGRTKCLRIGSIIYFIGGIIQVVCNSIAVLCIGRFISGIASGISLCICPVFIAEIAPREIRGTLGIVNSLGLQAGMFLSSFCNTLCLKLITKDMNAQWRVAVGCQMVPATLFLLFVWFLPETPRFLLMKNRDEHALNNLAYIREKPTSDVAVANEFNEMSTKLKLELSEGIISWKEMFSTKSVIKRVVIICILQLLHMFVGVNAIGYYSTQIYSKYLGISLAKYGAWLATLMNVISFVCTFPAMRYIENFGRRPILKWGAFGLGCCMVAIYALCHLCDATHKMVFGWLCVIVMYIFGIIYSWSWSSVVFVYQSELFPIRMRAKANTIGGVFQYIGSVIVSSTTTTLMKYLSFYTFWIYAGFCAIAFIFTHFFIRETRGLSLEDMDKLYGDDSVDAREEFKREVNNCFETNVKEC</sequence>
<comment type="similarity">
    <text evidence="2 7">Belongs to the major facilitator superfamily. Sugar transporter (TC 2.A.1.1) family.</text>
</comment>
<feature type="transmembrane region" description="Helical" evidence="8">
    <location>
        <begin position="280"/>
        <end position="302"/>
    </location>
</feature>
<dbReference type="InterPro" id="IPR003663">
    <property type="entry name" value="Sugar/inositol_transpt"/>
</dbReference>
<evidence type="ECO:0000313" key="10">
    <source>
        <dbReference type="EMBL" id="ORY26187.1"/>
    </source>
</evidence>
<dbReference type="PANTHER" id="PTHR48022:SF2">
    <property type="entry name" value="PLASTIDIC GLUCOSE TRANSPORTER 4"/>
    <property type="match status" value="1"/>
</dbReference>
<dbReference type="PANTHER" id="PTHR48022">
    <property type="entry name" value="PLASTIDIC GLUCOSE TRANSPORTER 4"/>
    <property type="match status" value="1"/>
</dbReference>
<evidence type="ECO:0000256" key="6">
    <source>
        <dbReference type="ARBA" id="ARBA00023136"/>
    </source>
</evidence>
<dbReference type="GO" id="GO:0016020">
    <property type="term" value="C:membrane"/>
    <property type="evidence" value="ECO:0007669"/>
    <property type="project" value="UniProtKB-SubCell"/>
</dbReference>
<dbReference type="GO" id="GO:0005351">
    <property type="term" value="F:carbohydrate:proton symporter activity"/>
    <property type="evidence" value="ECO:0007669"/>
    <property type="project" value="TreeGrafter"/>
</dbReference>
<keyword evidence="6 8" id="KW-0472">Membrane</keyword>
<comment type="subcellular location">
    <subcellularLocation>
        <location evidence="1">Membrane</location>
        <topology evidence="1">Multi-pass membrane protein</topology>
    </subcellularLocation>
</comment>
<keyword evidence="11" id="KW-1185">Reference proteome</keyword>
<name>A0A1Y2AVD8_9FUNG</name>
<keyword evidence="3 7" id="KW-0813">Transport</keyword>
<feature type="domain" description="Major facilitator superfamily (MFS) profile" evidence="9">
    <location>
        <begin position="15"/>
        <end position="470"/>
    </location>
</feature>
<dbReference type="InterPro" id="IPR005828">
    <property type="entry name" value="MFS_sugar_transport-like"/>
</dbReference>
<reference evidence="10 11" key="1">
    <citation type="submission" date="2016-08" db="EMBL/GenBank/DDBJ databases">
        <title>A Parts List for Fungal Cellulosomes Revealed by Comparative Genomics.</title>
        <authorList>
            <consortium name="DOE Joint Genome Institute"/>
            <person name="Haitjema C.H."/>
            <person name="Gilmore S.P."/>
            <person name="Henske J.K."/>
            <person name="Solomon K.V."/>
            <person name="De Groot R."/>
            <person name="Kuo A."/>
            <person name="Mondo S.J."/>
            <person name="Salamov A.A."/>
            <person name="Labutti K."/>
            <person name="Zhao Z."/>
            <person name="Chiniquy J."/>
            <person name="Barry K."/>
            <person name="Brewer H.M."/>
            <person name="Purvine S.O."/>
            <person name="Wright A.T."/>
            <person name="Boxma B."/>
            <person name="Van Alen T."/>
            <person name="Hackstein J.H."/>
            <person name="Baker S.E."/>
            <person name="Grigoriev I.V."/>
            <person name="O'Malley M.A."/>
        </authorList>
    </citation>
    <scope>NUCLEOTIDE SEQUENCE [LARGE SCALE GENOMIC DNA]</scope>
    <source>
        <strain evidence="10 11">G1</strain>
    </source>
</reference>
<dbReference type="PROSITE" id="PS50850">
    <property type="entry name" value="MFS"/>
    <property type="match status" value="1"/>
</dbReference>
<feature type="transmembrane region" description="Helical" evidence="8">
    <location>
        <begin position="378"/>
        <end position="403"/>
    </location>
</feature>
<dbReference type="OrthoDB" id="508119at2759"/>
<evidence type="ECO:0000256" key="8">
    <source>
        <dbReference type="SAM" id="Phobius"/>
    </source>
</evidence>
<feature type="transmembrane region" description="Helical" evidence="8">
    <location>
        <begin position="189"/>
        <end position="212"/>
    </location>
</feature>
<feature type="transmembrane region" description="Helical" evidence="8">
    <location>
        <begin position="102"/>
        <end position="122"/>
    </location>
</feature>
<evidence type="ECO:0000256" key="1">
    <source>
        <dbReference type="ARBA" id="ARBA00004141"/>
    </source>
</evidence>
<dbReference type="NCBIfam" id="TIGR00879">
    <property type="entry name" value="SP"/>
    <property type="match status" value="1"/>
</dbReference>
<evidence type="ECO:0000259" key="9">
    <source>
        <dbReference type="PROSITE" id="PS50850"/>
    </source>
</evidence>
<dbReference type="SUPFAM" id="SSF103473">
    <property type="entry name" value="MFS general substrate transporter"/>
    <property type="match status" value="1"/>
</dbReference>
<keyword evidence="4 8" id="KW-0812">Transmembrane</keyword>
<dbReference type="PRINTS" id="PR00171">
    <property type="entry name" value="SUGRTRNSPORT"/>
</dbReference>
<dbReference type="PROSITE" id="PS00216">
    <property type="entry name" value="SUGAR_TRANSPORT_1"/>
    <property type="match status" value="1"/>
</dbReference>
<feature type="transmembrane region" description="Helical" evidence="8">
    <location>
        <begin position="128"/>
        <end position="146"/>
    </location>
</feature>